<evidence type="ECO:0000313" key="2">
    <source>
        <dbReference type="EMBL" id="MBP2031820.1"/>
    </source>
</evidence>
<dbReference type="CDD" id="cd07908">
    <property type="entry name" value="Mn_catalase_like"/>
    <property type="match status" value="1"/>
</dbReference>
<comment type="caution">
    <text evidence="2">The sequence shown here is derived from an EMBL/GenBank/DDBJ whole genome shotgun (WGS) entry which is preliminary data.</text>
</comment>
<dbReference type="Gene3D" id="1.20.1260.10">
    <property type="match status" value="2"/>
</dbReference>
<dbReference type="InterPro" id="IPR009078">
    <property type="entry name" value="Ferritin-like_SF"/>
</dbReference>
<organism evidence="2 3">
    <name type="scientific">Clostridium algifaecis</name>
    <dbReference type="NCBI Taxonomy" id="1472040"/>
    <lineage>
        <taxon>Bacteria</taxon>
        <taxon>Bacillati</taxon>
        <taxon>Bacillota</taxon>
        <taxon>Clostridia</taxon>
        <taxon>Eubacteriales</taxon>
        <taxon>Clostridiaceae</taxon>
        <taxon>Clostridium</taxon>
    </lineage>
</organism>
<dbReference type="InterPro" id="IPR008331">
    <property type="entry name" value="Ferritin_DPS_dom"/>
</dbReference>
<protein>
    <submittedName>
        <fullName evidence="2">Bacterioferritin</fullName>
        <ecNumber evidence="2">1.16.3.1</ecNumber>
    </submittedName>
</protein>
<dbReference type="RefSeq" id="WP_209700746.1">
    <property type="nucleotide sequence ID" value="NZ_JAGGLM010000001.1"/>
</dbReference>
<proteinExistence type="predicted"/>
<dbReference type="Proteomes" id="UP001519307">
    <property type="component" value="Unassembled WGS sequence"/>
</dbReference>
<sequence length="175" mass="20514">MPGDVSKHTKYIVNLPYPEPIVEKPNIQYANILLKDYAGSVSEFTAVSLYVYQHFVSDGQYDDYAKLIGGVSIAEMRHLELLGKTIKLLGIKPIYIDNACPPGRFWTPRYINFTVFIREMLMEDIQSEKKAIENYRYHITLIQDKYIKRLLERIILDEELHIKLFKKLYEKYASS</sequence>
<evidence type="ECO:0000259" key="1">
    <source>
        <dbReference type="Pfam" id="PF00210"/>
    </source>
</evidence>
<gene>
    <name evidence="2" type="ORF">J2Z42_000485</name>
</gene>
<keyword evidence="2" id="KW-0560">Oxidoreductase</keyword>
<dbReference type="InterPro" id="IPR012347">
    <property type="entry name" value="Ferritin-like"/>
</dbReference>
<dbReference type="EC" id="1.16.3.1" evidence="2"/>
<dbReference type="EMBL" id="JAGGLM010000001">
    <property type="protein sequence ID" value="MBP2031820.1"/>
    <property type="molecule type" value="Genomic_DNA"/>
</dbReference>
<dbReference type="SUPFAM" id="SSF47240">
    <property type="entry name" value="Ferritin-like"/>
    <property type="match status" value="1"/>
</dbReference>
<evidence type="ECO:0000313" key="3">
    <source>
        <dbReference type="Proteomes" id="UP001519307"/>
    </source>
</evidence>
<name>A0ABS4KQF8_9CLOT</name>
<accession>A0ABS4KQF8</accession>
<dbReference type="Pfam" id="PF00210">
    <property type="entry name" value="Ferritin"/>
    <property type="match status" value="1"/>
</dbReference>
<feature type="domain" description="Ferritin/DPS" evidence="1">
    <location>
        <begin position="42"/>
        <end position="171"/>
    </location>
</feature>
<reference evidence="2 3" key="1">
    <citation type="submission" date="2021-03" db="EMBL/GenBank/DDBJ databases">
        <title>Genomic Encyclopedia of Type Strains, Phase IV (KMG-IV): sequencing the most valuable type-strain genomes for metagenomic binning, comparative biology and taxonomic classification.</title>
        <authorList>
            <person name="Goeker M."/>
        </authorList>
    </citation>
    <scope>NUCLEOTIDE SEQUENCE [LARGE SCALE GENOMIC DNA]</scope>
    <source>
        <strain evidence="2 3">DSM 28783</strain>
    </source>
</reference>
<dbReference type="GO" id="GO:0004322">
    <property type="term" value="F:ferroxidase activity"/>
    <property type="evidence" value="ECO:0007669"/>
    <property type="project" value="UniProtKB-EC"/>
</dbReference>
<keyword evidence="3" id="KW-1185">Reference proteome</keyword>